<dbReference type="SUPFAM" id="SSF54373">
    <property type="entry name" value="FAD-linked reductases, C-terminal domain"/>
    <property type="match status" value="1"/>
</dbReference>
<dbReference type="GO" id="GO:0016491">
    <property type="term" value="F:oxidoreductase activity"/>
    <property type="evidence" value="ECO:0007669"/>
    <property type="project" value="InterPro"/>
</dbReference>
<evidence type="ECO:0000259" key="2">
    <source>
        <dbReference type="Pfam" id="PF01593"/>
    </source>
</evidence>
<dbReference type="PANTHER" id="PTHR43563">
    <property type="entry name" value="AMINE OXIDASE"/>
    <property type="match status" value="1"/>
</dbReference>
<dbReference type="InterPro" id="IPR050703">
    <property type="entry name" value="Flavin_MAO"/>
</dbReference>
<name>A0A653IHG4_9BACL</name>
<feature type="domain" description="Amine oxidase" evidence="2">
    <location>
        <begin position="114"/>
        <end position="354"/>
    </location>
</feature>
<dbReference type="EMBL" id="CABWKQ010000058">
    <property type="protein sequence ID" value="VWX38674.1"/>
    <property type="molecule type" value="Genomic_DNA"/>
</dbReference>
<dbReference type="Gene3D" id="3.50.50.60">
    <property type="entry name" value="FAD/NAD(P)-binding domain"/>
    <property type="match status" value="2"/>
</dbReference>
<dbReference type="InterPro" id="IPR002937">
    <property type="entry name" value="Amino_oxidase"/>
</dbReference>
<sequence length="362" mass="39546">MTQSIAIIGAGVSGLYTASLLQQMGQAVTVYEARDRIGGRIVSMAATHGDETDRFDLGPTWYWPDTETVITDLVAELGLTAFEQHTTGAMVLERQAGAIEHHLLAPDSIVPSKRLAGGMEALVTAIAARLPAASLRLQTRVTKLEQTEQQVIVTSIKDGRTTSETYDSVVIALPPRLVERVIIEPPFSETVQEKLQTTPTWMAGQAKALVVYDTPFWREAGQSGFGMSWVGALQEIHDASPQNGPGALFGFLRLTAEERQSLGTEVVKARILEQLITMYGEAARHPREVLYYDWAQDPDTATPADARPLTEFPQYGPIAVDANWQGRLYLAGTETDSAFGGHIEGALRSAKRVVSEWTMRHG</sequence>
<proteinExistence type="inferred from homology"/>
<evidence type="ECO:0000256" key="1">
    <source>
        <dbReference type="ARBA" id="ARBA00005995"/>
    </source>
</evidence>
<accession>A0A653IHG4</accession>
<protein>
    <submittedName>
        <fullName evidence="3">Amine oxidase</fullName>
    </submittedName>
</protein>
<dbReference type="AlphaFoldDB" id="A0A653IHG4"/>
<dbReference type="RefSeq" id="WP_159172534.1">
    <property type="nucleotide sequence ID" value="NZ_LR732308.1"/>
</dbReference>
<evidence type="ECO:0000313" key="3">
    <source>
        <dbReference type="EMBL" id="VWX38674.1"/>
    </source>
</evidence>
<dbReference type="Proteomes" id="UP000439752">
    <property type="component" value="Unassembled WGS sequence"/>
</dbReference>
<dbReference type="Pfam" id="PF13450">
    <property type="entry name" value="NAD_binding_8"/>
    <property type="match status" value="1"/>
</dbReference>
<evidence type="ECO:0000313" key="4">
    <source>
        <dbReference type="Proteomes" id="UP000439752"/>
    </source>
</evidence>
<organism evidence="3 4">
    <name type="scientific">Exiguobacterium oxidotolerans</name>
    <dbReference type="NCBI Taxonomy" id="223958"/>
    <lineage>
        <taxon>Bacteria</taxon>
        <taxon>Bacillati</taxon>
        <taxon>Bacillota</taxon>
        <taxon>Bacilli</taxon>
        <taxon>Bacillales</taxon>
        <taxon>Bacillales Family XII. Incertae Sedis</taxon>
        <taxon>Exiguobacterium</taxon>
    </lineage>
</organism>
<reference evidence="3 4" key="1">
    <citation type="submission" date="2019-10" db="EMBL/GenBank/DDBJ databases">
        <authorList>
            <person name="Karimi E."/>
        </authorList>
    </citation>
    <scope>NUCLEOTIDE SEQUENCE [LARGE SCALE GENOMIC DNA]</scope>
    <source>
        <strain evidence="3">Exiguobacterium sp. 9Y</strain>
    </source>
</reference>
<dbReference type="PRINTS" id="PR00419">
    <property type="entry name" value="ADXRDTASE"/>
</dbReference>
<comment type="similarity">
    <text evidence="1">Belongs to the flavin monoamine oxidase family.</text>
</comment>
<gene>
    <name evidence="3" type="ORF">EXIGUO9Y_80003</name>
</gene>
<keyword evidence="4" id="KW-1185">Reference proteome</keyword>
<dbReference type="PANTHER" id="PTHR43563:SF1">
    <property type="entry name" value="AMINE OXIDASE [FLAVIN-CONTAINING] B"/>
    <property type="match status" value="1"/>
</dbReference>
<dbReference type="Pfam" id="PF01593">
    <property type="entry name" value="Amino_oxidase"/>
    <property type="match status" value="1"/>
</dbReference>
<dbReference type="SUPFAM" id="SSF51905">
    <property type="entry name" value="FAD/NAD(P)-binding domain"/>
    <property type="match status" value="1"/>
</dbReference>
<dbReference type="InterPro" id="IPR036188">
    <property type="entry name" value="FAD/NAD-bd_sf"/>
</dbReference>